<sequence>MLLKLPANWAMSLEQNMSETDDEIDSDAETQSIYEDSVEYPDQTKENPKRTSKSLTQQLLANLFKYRNKTSQNNQQPNNWFKKSIRDQILNDHNGKVLILAQESLDMINKIIRFCNDNLDKAETWNLSKQSQQAAHLISKLKNITYVTPIEKKEGTSMSGTEDDTQDCETIVVREQPDSVTSPN</sequence>
<accession>A0A9P8T200</accession>
<dbReference type="OrthoDB" id="2441642at2759"/>
<dbReference type="Proteomes" id="UP000769157">
    <property type="component" value="Unassembled WGS sequence"/>
</dbReference>
<dbReference type="GO" id="GO:0003714">
    <property type="term" value="F:transcription corepressor activity"/>
    <property type="evidence" value="ECO:0007669"/>
    <property type="project" value="InterPro"/>
</dbReference>
<dbReference type="EMBL" id="JAEUBE010000378">
    <property type="protein sequence ID" value="KAH3662450.1"/>
    <property type="molecule type" value="Genomic_DNA"/>
</dbReference>
<dbReference type="RefSeq" id="XP_046059539.1">
    <property type="nucleotide sequence ID" value="XM_046206912.1"/>
</dbReference>
<dbReference type="AlphaFoldDB" id="A0A9P8T200"/>
<evidence type="ECO:0000313" key="2">
    <source>
        <dbReference type="EMBL" id="KAH3662450.1"/>
    </source>
</evidence>
<keyword evidence="3" id="KW-1185">Reference proteome</keyword>
<reference evidence="2" key="1">
    <citation type="journal article" date="2021" name="Open Biol.">
        <title>Shared evolutionary footprints suggest mitochondrial oxidative damage underlies multiple complex I losses in fungi.</title>
        <authorList>
            <person name="Schikora-Tamarit M.A."/>
            <person name="Marcet-Houben M."/>
            <person name="Nosek J."/>
            <person name="Gabaldon T."/>
        </authorList>
    </citation>
    <scope>NUCLEOTIDE SEQUENCE</scope>
    <source>
        <strain evidence="2">CBS6075</strain>
    </source>
</reference>
<evidence type="ECO:0000256" key="1">
    <source>
        <dbReference type="SAM" id="MobiDB-lite"/>
    </source>
</evidence>
<feature type="region of interest" description="Disordered" evidence="1">
    <location>
        <begin position="154"/>
        <end position="184"/>
    </location>
</feature>
<evidence type="ECO:0000313" key="3">
    <source>
        <dbReference type="Proteomes" id="UP000769157"/>
    </source>
</evidence>
<protein>
    <submittedName>
        <fullName evidence="2">Uncharacterized protein</fullName>
    </submittedName>
</protein>
<gene>
    <name evidence="2" type="ORF">OGAPHI_005702</name>
</gene>
<comment type="caution">
    <text evidence="2">The sequence shown here is derived from an EMBL/GenBank/DDBJ whole genome shotgun (WGS) entry which is preliminary data.</text>
</comment>
<reference evidence="2" key="2">
    <citation type="submission" date="2021-01" db="EMBL/GenBank/DDBJ databases">
        <authorList>
            <person name="Schikora-Tamarit M.A."/>
        </authorList>
    </citation>
    <scope>NUCLEOTIDE SEQUENCE</scope>
    <source>
        <strain evidence="2">CBS6075</strain>
    </source>
</reference>
<dbReference type="InterPro" id="IPR013927">
    <property type="entry name" value="TF_Opi1_Ccg-8"/>
</dbReference>
<organism evidence="2 3">
    <name type="scientific">Ogataea philodendri</name>
    <dbReference type="NCBI Taxonomy" id="1378263"/>
    <lineage>
        <taxon>Eukaryota</taxon>
        <taxon>Fungi</taxon>
        <taxon>Dikarya</taxon>
        <taxon>Ascomycota</taxon>
        <taxon>Saccharomycotina</taxon>
        <taxon>Pichiomycetes</taxon>
        <taxon>Pichiales</taxon>
        <taxon>Pichiaceae</taxon>
        <taxon>Ogataea</taxon>
    </lineage>
</organism>
<dbReference type="Pfam" id="PF08618">
    <property type="entry name" value="Opi1"/>
    <property type="match status" value="1"/>
</dbReference>
<dbReference type="GeneID" id="70237666"/>
<name>A0A9P8T200_9ASCO</name>
<proteinExistence type="predicted"/>